<dbReference type="PANTHER" id="PTHR40083">
    <property type="entry name" value="UPF0122 PROTEIN CBO2450/CLC_2298"/>
    <property type="match status" value="1"/>
</dbReference>
<dbReference type="InterPro" id="IPR036388">
    <property type="entry name" value="WH-like_DNA-bd_sf"/>
</dbReference>
<dbReference type="InterPro" id="IPR013324">
    <property type="entry name" value="RNA_pol_sigma_r3/r4-like"/>
</dbReference>
<protein>
    <recommendedName>
        <fullName evidence="3">UPF0122 protein SpAn4DRAFT_3928</fullName>
    </recommendedName>
</protein>
<dbReference type="InterPro" id="IPR007394">
    <property type="entry name" value="UPF0122"/>
</dbReference>
<dbReference type="RefSeq" id="WP_021167521.1">
    <property type="nucleotide sequence ID" value="NZ_CTRP01000004.1"/>
</dbReference>
<dbReference type="Pfam" id="PF04297">
    <property type="entry name" value="UPF0122"/>
    <property type="match status" value="1"/>
</dbReference>
<dbReference type="HAMAP" id="MF_00245">
    <property type="entry name" value="UPF0122"/>
    <property type="match status" value="1"/>
</dbReference>
<comment type="function">
    <text evidence="2 3">Might take part in the signal recognition particle (SRP) pathway. This is inferred from the conservation of its genetic proximity to ftsY/ffh. May be a regulatory protein.</text>
</comment>
<accession>A0A0U1KWW1</accession>
<dbReference type="AlphaFoldDB" id="A0A0U1KWW1"/>
<dbReference type="CDD" id="cd06171">
    <property type="entry name" value="Sigma70_r4"/>
    <property type="match status" value="1"/>
</dbReference>
<dbReference type="SUPFAM" id="SSF88659">
    <property type="entry name" value="Sigma3 and sigma4 domains of RNA polymerase sigma factors"/>
    <property type="match status" value="1"/>
</dbReference>
<dbReference type="Proteomes" id="UP000049855">
    <property type="component" value="Unassembled WGS sequence"/>
</dbReference>
<dbReference type="InterPro" id="IPR054831">
    <property type="entry name" value="UPF0122_fam_protein"/>
</dbReference>
<sequence length="122" mass="14229">MDHMLNKVLRVGQLYDFYNALLTEKQRDCLNMHYLQDLSLAEIAAEFSVSRQAVHDILRRAEQTLEEYEHKLGLAARYRQERKLLVEVVGSLEQLPYSIKALPELNQAIIMLNSLLEDTREV</sequence>
<evidence type="ECO:0000256" key="1">
    <source>
        <dbReference type="ARBA" id="ARBA00008720"/>
    </source>
</evidence>
<keyword evidence="5" id="KW-1185">Reference proteome</keyword>
<dbReference type="PANTHER" id="PTHR40083:SF1">
    <property type="entry name" value="UPF0122 PROTEIN YLXM"/>
    <property type="match status" value="1"/>
</dbReference>
<name>A0A0U1KWW1_9FIRM</name>
<comment type="similarity">
    <text evidence="1 3">Belongs to the UPF0122 family.</text>
</comment>
<organism evidence="4 5">
    <name type="scientific">Sporomusa ovata</name>
    <dbReference type="NCBI Taxonomy" id="2378"/>
    <lineage>
        <taxon>Bacteria</taxon>
        <taxon>Bacillati</taxon>
        <taxon>Bacillota</taxon>
        <taxon>Negativicutes</taxon>
        <taxon>Selenomonadales</taxon>
        <taxon>Sporomusaceae</taxon>
        <taxon>Sporomusa</taxon>
    </lineage>
</organism>
<evidence type="ECO:0000313" key="4">
    <source>
        <dbReference type="EMBL" id="CQR71423.1"/>
    </source>
</evidence>
<dbReference type="EMBL" id="CTRP01000004">
    <property type="protein sequence ID" value="CQR71423.1"/>
    <property type="molecule type" value="Genomic_DNA"/>
</dbReference>
<dbReference type="NCBIfam" id="NF045758">
    <property type="entry name" value="YlxM"/>
    <property type="match status" value="1"/>
</dbReference>
<reference evidence="5" key="1">
    <citation type="submission" date="2015-03" db="EMBL/GenBank/DDBJ databases">
        <authorList>
            <person name="Nijsse Bart"/>
        </authorList>
    </citation>
    <scope>NUCLEOTIDE SEQUENCE [LARGE SCALE GENOMIC DNA]</scope>
</reference>
<proteinExistence type="inferred from homology"/>
<evidence type="ECO:0000256" key="2">
    <source>
        <dbReference type="ARBA" id="ARBA00024764"/>
    </source>
</evidence>
<evidence type="ECO:0000313" key="5">
    <source>
        <dbReference type="Proteomes" id="UP000049855"/>
    </source>
</evidence>
<gene>
    <name evidence="4" type="ORF">SpAn4DRAFT_3928</name>
</gene>
<evidence type="ECO:0000256" key="3">
    <source>
        <dbReference type="HAMAP-Rule" id="MF_00245"/>
    </source>
</evidence>
<dbReference type="Gene3D" id="1.10.10.10">
    <property type="entry name" value="Winged helix-like DNA-binding domain superfamily/Winged helix DNA-binding domain"/>
    <property type="match status" value="1"/>
</dbReference>